<keyword evidence="1" id="KW-1133">Transmembrane helix</keyword>
<organism evidence="2 3">
    <name type="scientific">Parelaphostrongylus tenuis</name>
    <name type="common">Meningeal worm</name>
    <dbReference type="NCBI Taxonomy" id="148309"/>
    <lineage>
        <taxon>Eukaryota</taxon>
        <taxon>Metazoa</taxon>
        <taxon>Ecdysozoa</taxon>
        <taxon>Nematoda</taxon>
        <taxon>Chromadorea</taxon>
        <taxon>Rhabditida</taxon>
        <taxon>Rhabditina</taxon>
        <taxon>Rhabditomorpha</taxon>
        <taxon>Strongyloidea</taxon>
        <taxon>Metastrongylidae</taxon>
        <taxon>Parelaphostrongylus</taxon>
    </lineage>
</organism>
<evidence type="ECO:0000256" key="1">
    <source>
        <dbReference type="SAM" id="Phobius"/>
    </source>
</evidence>
<proteinExistence type="predicted"/>
<dbReference type="Proteomes" id="UP001196413">
    <property type="component" value="Unassembled WGS sequence"/>
</dbReference>
<keyword evidence="1" id="KW-0472">Membrane</keyword>
<accession>A0AAD5N133</accession>
<protein>
    <submittedName>
        <fullName evidence="2">Uncharacterized protein</fullName>
    </submittedName>
</protein>
<sequence length="234" mass="24887">MISLSNIAKSPTNLFMISLMTTISTVFGCGVMPAGQGSTINFTVTGFTLPVAMVYSTATDVQAQVPGIATTEAGARGFVERLVMQTVFDVLESQGRSALLPDTVISVILGQLNLRVTYEPLMCPIVRLNLMNPNGIKPMERACIIVDKTVTAICTYVGPDPDKPCNVPMDANIRITPVSGPPSTISGTLSTTNTILANWPRAMWQSVMNRAVRVLASRPFGSHFFSATATVGGS</sequence>
<evidence type="ECO:0000313" key="3">
    <source>
        <dbReference type="Proteomes" id="UP001196413"/>
    </source>
</evidence>
<evidence type="ECO:0000313" key="2">
    <source>
        <dbReference type="EMBL" id="KAJ1355169.1"/>
    </source>
</evidence>
<dbReference type="AlphaFoldDB" id="A0AAD5N133"/>
<keyword evidence="1" id="KW-0812">Transmembrane</keyword>
<keyword evidence="3" id="KW-1185">Reference proteome</keyword>
<comment type="caution">
    <text evidence="2">The sequence shown here is derived from an EMBL/GenBank/DDBJ whole genome shotgun (WGS) entry which is preliminary data.</text>
</comment>
<feature type="transmembrane region" description="Helical" evidence="1">
    <location>
        <begin position="12"/>
        <end position="35"/>
    </location>
</feature>
<gene>
    <name evidence="2" type="ORF">KIN20_012477</name>
</gene>
<dbReference type="EMBL" id="JAHQIW010002375">
    <property type="protein sequence ID" value="KAJ1355169.1"/>
    <property type="molecule type" value="Genomic_DNA"/>
</dbReference>
<name>A0AAD5N133_PARTN</name>
<reference evidence="2" key="1">
    <citation type="submission" date="2021-06" db="EMBL/GenBank/DDBJ databases">
        <title>Parelaphostrongylus tenuis whole genome reference sequence.</title>
        <authorList>
            <person name="Garwood T.J."/>
            <person name="Larsen P.A."/>
            <person name="Fountain-Jones N.M."/>
            <person name="Garbe J.R."/>
            <person name="Macchietto M.G."/>
            <person name="Kania S.A."/>
            <person name="Gerhold R.W."/>
            <person name="Richards J.E."/>
            <person name="Wolf T.M."/>
        </authorList>
    </citation>
    <scope>NUCLEOTIDE SEQUENCE</scope>
    <source>
        <strain evidence="2">MNPRO001-30</strain>
        <tissue evidence="2">Meninges</tissue>
    </source>
</reference>